<evidence type="ECO:0000256" key="9">
    <source>
        <dbReference type="ARBA" id="ARBA00022840"/>
    </source>
</evidence>
<dbReference type="Pfam" id="PF13855">
    <property type="entry name" value="LRR_8"/>
    <property type="match status" value="3"/>
</dbReference>
<feature type="region of interest" description="Disordered" evidence="13">
    <location>
        <begin position="819"/>
        <end position="856"/>
    </location>
</feature>
<dbReference type="SUPFAM" id="SSF48371">
    <property type="entry name" value="ARM repeat"/>
    <property type="match status" value="1"/>
</dbReference>
<dbReference type="InterPro" id="IPR000719">
    <property type="entry name" value="Prot_kinase_dom"/>
</dbReference>
<keyword evidence="8 14" id="KW-0418">Kinase</keyword>
<evidence type="ECO:0000256" key="7">
    <source>
        <dbReference type="ARBA" id="ARBA00022741"/>
    </source>
</evidence>
<feature type="compositionally biased region" description="Polar residues" evidence="13">
    <location>
        <begin position="819"/>
        <end position="846"/>
    </location>
</feature>
<dbReference type="PROSITE" id="PS50011">
    <property type="entry name" value="PROTEIN_KINASE_DOM"/>
    <property type="match status" value="1"/>
</dbReference>
<dbReference type="InterPro" id="IPR011989">
    <property type="entry name" value="ARM-like"/>
</dbReference>
<evidence type="ECO:0000256" key="11">
    <source>
        <dbReference type="ARBA" id="ARBA00047899"/>
    </source>
</evidence>
<evidence type="ECO:0000256" key="3">
    <source>
        <dbReference type="ARBA" id="ARBA00022527"/>
    </source>
</evidence>
<dbReference type="SMART" id="SM00220">
    <property type="entry name" value="S_TKc"/>
    <property type="match status" value="1"/>
</dbReference>
<feature type="region of interest" description="Disordered" evidence="13">
    <location>
        <begin position="730"/>
        <end position="773"/>
    </location>
</feature>
<keyword evidence="5" id="KW-0808">Transferase</keyword>
<dbReference type="HOGENOM" id="CLU_000815_0_0_1"/>
<dbReference type="InterPro" id="IPR002110">
    <property type="entry name" value="Ankyrin_rpt"/>
</dbReference>
<dbReference type="InterPro" id="IPR011009">
    <property type="entry name" value="Kinase-like_dom_sf"/>
</dbReference>
<dbReference type="InParanoid" id="K1Q3I4"/>
<dbReference type="Gene3D" id="3.40.50.300">
    <property type="entry name" value="P-loop containing nucleotide triphosphate hydrolases"/>
    <property type="match status" value="1"/>
</dbReference>
<dbReference type="PROSITE" id="PS50297">
    <property type="entry name" value="ANK_REP_REGION"/>
    <property type="match status" value="1"/>
</dbReference>
<dbReference type="InterPro" id="IPR032675">
    <property type="entry name" value="LRR_dom_sf"/>
</dbReference>
<dbReference type="InterPro" id="IPR036388">
    <property type="entry name" value="WH-like_DNA-bd_sf"/>
</dbReference>
<dbReference type="InterPro" id="IPR050647">
    <property type="entry name" value="Plant_LRR-RLKs"/>
</dbReference>
<dbReference type="Pfam" id="PF00069">
    <property type="entry name" value="Pkinase"/>
    <property type="match status" value="1"/>
</dbReference>
<evidence type="ECO:0000256" key="13">
    <source>
        <dbReference type="SAM" id="MobiDB-lite"/>
    </source>
</evidence>
<feature type="region of interest" description="Disordered" evidence="13">
    <location>
        <begin position="876"/>
        <end position="911"/>
    </location>
</feature>
<dbReference type="Gene3D" id="1.25.40.20">
    <property type="entry name" value="Ankyrin repeat-containing domain"/>
    <property type="match status" value="1"/>
</dbReference>
<dbReference type="Pfam" id="PF23748">
    <property type="entry name" value="Beta-prop_LRRK2"/>
    <property type="match status" value="1"/>
</dbReference>
<evidence type="ECO:0000256" key="2">
    <source>
        <dbReference type="ARBA" id="ARBA00012513"/>
    </source>
</evidence>
<evidence type="ECO:0000313" key="14">
    <source>
        <dbReference type="EMBL" id="EKC25954.1"/>
    </source>
</evidence>
<evidence type="ECO:0000256" key="6">
    <source>
        <dbReference type="ARBA" id="ARBA00022737"/>
    </source>
</evidence>
<dbReference type="PANTHER" id="PTHR48056:SF81">
    <property type="entry name" value="RECEPTOR PROTEIN-TYROSINE KINASE CEPR1"/>
    <property type="match status" value="1"/>
</dbReference>
<dbReference type="Gene3D" id="3.80.10.10">
    <property type="entry name" value="Ribonuclease Inhibitor"/>
    <property type="match status" value="3"/>
</dbReference>
<dbReference type="PROSITE" id="PS51424">
    <property type="entry name" value="ROC"/>
    <property type="match status" value="1"/>
</dbReference>
<dbReference type="InterPro" id="IPR003591">
    <property type="entry name" value="Leu-rich_rpt_typical-subtyp"/>
</dbReference>
<dbReference type="PROSITE" id="PS51450">
    <property type="entry name" value="LRR"/>
    <property type="match status" value="3"/>
</dbReference>
<comment type="catalytic activity">
    <reaction evidence="11">
        <text>L-threonyl-[protein] + ATP = O-phospho-L-threonyl-[protein] + ADP + H(+)</text>
        <dbReference type="Rhea" id="RHEA:46608"/>
        <dbReference type="Rhea" id="RHEA-COMP:11060"/>
        <dbReference type="Rhea" id="RHEA-COMP:11605"/>
        <dbReference type="ChEBI" id="CHEBI:15378"/>
        <dbReference type="ChEBI" id="CHEBI:30013"/>
        <dbReference type="ChEBI" id="CHEBI:30616"/>
        <dbReference type="ChEBI" id="CHEBI:61977"/>
        <dbReference type="ChEBI" id="CHEBI:456216"/>
        <dbReference type="EC" id="2.7.11.1"/>
    </reaction>
</comment>
<dbReference type="InterPro" id="IPR032171">
    <property type="entry name" value="COR-A"/>
</dbReference>
<dbReference type="InterPro" id="IPR017441">
    <property type="entry name" value="Protein_kinase_ATP_BS"/>
</dbReference>
<dbReference type="SUPFAM" id="SSF48403">
    <property type="entry name" value="Ankyrin repeat"/>
    <property type="match status" value="1"/>
</dbReference>
<evidence type="ECO:0000256" key="4">
    <source>
        <dbReference type="ARBA" id="ARBA00022614"/>
    </source>
</evidence>
<dbReference type="PROSITE" id="PS00108">
    <property type="entry name" value="PROTEIN_KINASE_ST"/>
    <property type="match status" value="1"/>
</dbReference>
<dbReference type="EMBL" id="JH819063">
    <property type="protein sequence ID" value="EKC25954.1"/>
    <property type="molecule type" value="Genomic_DNA"/>
</dbReference>
<dbReference type="InterPro" id="IPR056597">
    <property type="entry name" value="ARM_LRRK2"/>
</dbReference>
<dbReference type="NCBIfam" id="TIGR00231">
    <property type="entry name" value="small_GTP"/>
    <property type="match status" value="1"/>
</dbReference>
<protein>
    <recommendedName>
        <fullName evidence="2">non-specific serine/threonine protein kinase</fullName>
        <ecNumber evidence="2">2.7.11.1</ecNumber>
    </recommendedName>
</protein>
<accession>K1Q3I4</accession>
<name>K1Q3I4_MAGGI</name>
<feature type="compositionally biased region" description="Basic and acidic residues" evidence="13">
    <location>
        <begin position="739"/>
        <end position="757"/>
    </location>
</feature>
<organism evidence="14">
    <name type="scientific">Magallana gigas</name>
    <name type="common">Pacific oyster</name>
    <name type="synonym">Crassostrea gigas</name>
    <dbReference type="NCBI Taxonomy" id="29159"/>
    <lineage>
        <taxon>Eukaryota</taxon>
        <taxon>Metazoa</taxon>
        <taxon>Spiralia</taxon>
        <taxon>Lophotrochozoa</taxon>
        <taxon>Mollusca</taxon>
        <taxon>Bivalvia</taxon>
        <taxon>Autobranchia</taxon>
        <taxon>Pteriomorphia</taxon>
        <taxon>Ostreida</taxon>
        <taxon>Ostreoidea</taxon>
        <taxon>Ostreidae</taxon>
        <taxon>Magallana</taxon>
    </lineage>
</organism>
<dbReference type="SUPFAM" id="SSF52540">
    <property type="entry name" value="P-loop containing nucleoside triphosphate hydrolases"/>
    <property type="match status" value="1"/>
</dbReference>
<dbReference type="InterPro" id="IPR057263">
    <property type="entry name" value="COR-B"/>
</dbReference>
<dbReference type="Pfam" id="PF16095">
    <property type="entry name" value="COR-A"/>
    <property type="match status" value="1"/>
</dbReference>
<keyword evidence="9" id="KW-0067">ATP-binding</keyword>
<evidence type="ECO:0000256" key="1">
    <source>
        <dbReference type="ARBA" id="ARBA00001946"/>
    </source>
</evidence>
<reference evidence="14" key="1">
    <citation type="journal article" date="2012" name="Nature">
        <title>The oyster genome reveals stress adaptation and complexity of shell formation.</title>
        <authorList>
            <person name="Zhang G."/>
            <person name="Fang X."/>
            <person name="Guo X."/>
            <person name="Li L."/>
            <person name="Luo R."/>
            <person name="Xu F."/>
            <person name="Yang P."/>
            <person name="Zhang L."/>
            <person name="Wang X."/>
            <person name="Qi H."/>
            <person name="Xiong Z."/>
            <person name="Que H."/>
            <person name="Xie Y."/>
            <person name="Holland P.W."/>
            <person name="Paps J."/>
            <person name="Zhu Y."/>
            <person name="Wu F."/>
            <person name="Chen Y."/>
            <person name="Wang J."/>
            <person name="Peng C."/>
            <person name="Meng J."/>
            <person name="Yang L."/>
            <person name="Liu J."/>
            <person name="Wen B."/>
            <person name="Zhang N."/>
            <person name="Huang Z."/>
            <person name="Zhu Q."/>
            <person name="Feng Y."/>
            <person name="Mount A."/>
            <person name="Hedgecock D."/>
            <person name="Xu Z."/>
            <person name="Liu Y."/>
            <person name="Domazet-Loso T."/>
            <person name="Du Y."/>
            <person name="Sun X."/>
            <person name="Zhang S."/>
            <person name="Liu B."/>
            <person name="Cheng P."/>
            <person name="Jiang X."/>
            <person name="Li J."/>
            <person name="Fan D."/>
            <person name="Wang W."/>
            <person name="Fu W."/>
            <person name="Wang T."/>
            <person name="Wang B."/>
            <person name="Zhang J."/>
            <person name="Peng Z."/>
            <person name="Li Y."/>
            <person name="Li N."/>
            <person name="Wang J."/>
            <person name="Chen M."/>
            <person name="He Y."/>
            <person name="Tan F."/>
            <person name="Song X."/>
            <person name="Zheng Q."/>
            <person name="Huang R."/>
            <person name="Yang H."/>
            <person name="Du X."/>
            <person name="Chen L."/>
            <person name="Yang M."/>
            <person name="Gaffney P.M."/>
            <person name="Wang S."/>
            <person name="Luo L."/>
            <person name="She Z."/>
            <person name="Ming Y."/>
            <person name="Huang W."/>
            <person name="Zhang S."/>
            <person name="Huang B."/>
            <person name="Zhang Y."/>
            <person name="Qu T."/>
            <person name="Ni P."/>
            <person name="Miao G."/>
            <person name="Wang J."/>
            <person name="Wang Q."/>
            <person name="Steinberg C.E."/>
            <person name="Wang H."/>
            <person name="Li N."/>
            <person name="Qian L."/>
            <person name="Zhang G."/>
            <person name="Li Y."/>
            <person name="Yang H."/>
            <person name="Liu X."/>
            <person name="Wang J."/>
            <person name="Yin Y."/>
            <person name="Wang J."/>
        </authorList>
    </citation>
    <scope>NUCLEOTIDE SEQUENCE [LARGE SCALE GENOMIC DNA]</scope>
    <source>
        <strain evidence="14">05x7-T-G4-1.051#20</strain>
    </source>
</reference>
<keyword evidence="6" id="KW-0677">Repeat</keyword>
<dbReference type="Pfam" id="PF23745">
    <property type="entry name" value="ANK_LRRK2"/>
    <property type="match status" value="1"/>
</dbReference>
<comment type="catalytic activity">
    <reaction evidence="12">
        <text>L-seryl-[protein] + ATP = O-phospho-L-seryl-[protein] + ADP + H(+)</text>
        <dbReference type="Rhea" id="RHEA:17989"/>
        <dbReference type="Rhea" id="RHEA-COMP:9863"/>
        <dbReference type="Rhea" id="RHEA-COMP:11604"/>
        <dbReference type="ChEBI" id="CHEBI:15378"/>
        <dbReference type="ChEBI" id="CHEBI:29999"/>
        <dbReference type="ChEBI" id="CHEBI:30616"/>
        <dbReference type="ChEBI" id="CHEBI:83421"/>
        <dbReference type="ChEBI" id="CHEBI:456216"/>
        <dbReference type="EC" id="2.7.11.1"/>
    </reaction>
</comment>
<dbReference type="GO" id="GO:0009966">
    <property type="term" value="P:regulation of signal transduction"/>
    <property type="evidence" value="ECO:0007669"/>
    <property type="project" value="UniProtKB-ARBA"/>
</dbReference>
<sequence>MEEEEAQSIVLTLQRSLNEELLMLTLYRIKDSLNNDELLKGLLSRNIEKHITRILDVYSSSTEIQKVGLKLMEILMKLSPDVCNEFQCSDIAYRVLLKALENFSGDEELQETGLQIFCLLLESENLRNNLLVDDIFETVLDCSLVAMQMYNHNTAIQCSSCAVLRYILLEDGDILDTFVEERLESFIKNLKEFLSEASVLPTMFKVLEVVARSEGHLQCLMSHDVDKFVMDAFHSTSADLRVIEAACDLLMELKKESSVLETLSSVNFLSGTLVPLMSSHPYSSSVVAAGVELFCLFCQNEFAERTEEEESRLSKQWCEILFNAMRKLMNHKKVQILSCKAVVELLKVCPKAHSEIGENIINNKPQSPLHSMCVGNILMYKTDTEVFACACEALYWLAADNERICENLMEKNAHIVVLDGIRRHFVYGPVVECGLRGLRAMIIFHNANKRKLILEEIQATLTKAFIQHAHIDNVVMECVSTIACLAEVERLHVRILAALNKSLSNELMQEAGLECLCVLSAADLLDLAGECLVIFGLNETVKGNMLLAECKRGNLAGVICLLEMDANVNFVSSTGETPLAWAVEIGNEFIVRRLLSKGVNDLKDALAKSLQQKNDRITGLLLGALCHKRSHFHVPWGGLGLGTSDFNTVWLEVALPRSLTADWSPSTRSSTSSVFDGSWKHVTSQVKESEEKRRKRKENIYHHSISDSSIGANRHKFRYSFKQSYEDLPGIINSGAQESPRRRSSPDDAPRGRDLPYRRKLLSPIGSPASSITVTDESLKPVFLLSETDENEENSWMFESSQTEVQEWKQMSLTGANLPYSQNDPRVTPTPQSRPFSLQGTSTSGPWSRKMRSPSPSLTNLDLTIEDVFLPAKRRSHTMYQSSDGESSDIGYYPSADDLDNTAGSDESRRESESYDADLFVSLDLSSNGIQSLHHLSDTKNHHLRFFSSIEKLALTDNLITTIPDKFFESMENLHVVDLRRNKLTQFPVEVLLCCPNLTSLDLTHNEASSHMTHWDLDSHIVHSKLTELTLNHNSLSAIPSQIGRALPRLEVLQMNSNNLENLNSSLGLVHLRRLELNHNNLTEIPEDFLTACTKLDVFEAAFNKIEKLPTESAAQHLSRLARLKLRNNNITGNDLLSLPKFILDLPTLKFIDLCSNKLTGLPSPPSWKSTMLKEVLVSRNQINKINLEGGKSWSKLESLHLSNNGLTELPGDIGLLSSLTSLDVSHNPLTTLPDELGKCHKMWEFPLGGLNLDLDPALLKGKVKDLIIYLHHRLKRATEYYRMKLMVIGYGGRGKTTLLKALMKKYKTSTTNQATVGVIVQDWKYERRRENKGTVTYTLSTWDFAGQEEFYSTHQCYMSNRALYLVVCNIKGGTSEIDRLKPWLCNIQARAPGCPVVVVMTHLDKVPDDKQVELVTAMTDRLNQIISKGGYPEVRHCVPVICTRENALIEQLRETIKKVVDEYKVRGQYVMGQKVPASYVKLADLLAEAKKTESFFPVIKHNQLLKMVQEAGLDLDEDELHQAVRFLHECGVLLHYPDKALNLRDLYFIDPGWLCRMMAQIVTVHQINPFIKNGILRKKDVNLLFTGKKLENFVFPKDLIPQYLRLLEKFEIALPHSEQELLVPCHLPERKPMLNMPLLSRNEKICRYYEMTYVPLGMWSRLITRLIVFSKSQVTEVLVGRHEPTLTYWNKGIYMFWSPETFCLVDCEGISENKEEIAITVPISGQGSMILGLVVDHIDGLIEEWYPGLTTIDPMQGQDLMIKYVPCFMCTGMFVYRYVCVQVCHTVDFKGDNPSLFKVEDLLQISETSVDALCDKCKNLVPLAQLVPDIMMSDLPSSLLIGRLDIQESADNLLGDGGFGNVYQMDYMGQDAAVKIFSAIGDIHPHKMLRQEVTEGLSYLHKILIVYRDMKPDNVLIYSLSLSEIVNAKISDYGISRFSTPDGLMAQEGTPAYRAPEVIRGETYSFKADVFSLGITLYALVTGGRHPFDDYDFKSEMDRVVAEGHLPPPITHKGCAPWPDMQKILASCMHQSPDRRPTSSQVWEQLKNPEILGLKRIIPISKGTTVECFTIQEQEGGRLYLWVASGDCDYVQLSRLDLKDSKPEVKGAMFRYGRILALLPISQGFLLVGTQMCKVWLYDTVRQEFLHCTSLLPDAVLCMLNVSIPRKDNLIFVGLANGTLAVFPQSDLLYEPNATPMYLSPGKKHEAVRCLKKWSTLYAIFCENMID</sequence>
<dbReference type="InterPro" id="IPR001611">
    <property type="entry name" value="Leu-rich_rpt"/>
</dbReference>
<comment type="cofactor">
    <cofactor evidence="1">
        <name>Mg(2+)</name>
        <dbReference type="ChEBI" id="CHEBI:18420"/>
    </cofactor>
</comment>
<dbReference type="Gene3D" id="3.30.70.1390">
    <property type="entry name" value="ROC domain from the Parkinson's disease-associated leucine-rich repeat kinase 2"/>
    <property type="match status" value="1"/>
</dbReference>
<dbReference type="PROSITE" id="PS50088">
    <property type="entry name" value="ANK_REPEAT"/>
    <property type="match status" value="1"/>
</dbReference>
<dbReference type="PROSITE" id="PS00107">
    <property type="entry name" value="PROTEIN_KINASE_ATP"/>
    <property type="match status" value="1"/>
</dbReference>
<dbReference type="GO" id="GO:0004674">
    <property type="term" value="F:protein serine/threonine kinase activity"/>
    <property type="evidence" value="ECO:0007669"/>
    <property type="project" value="UniProtKB-KW"/>
</dbReference>
<gene>
    <name evidence="14" type="ORF">CGI_10010218</name>
</gene>
<dbReference type="Pfam" id="PF23744">
    <property type="entry name" value="ARM_LRRK2"/>
    <property type="match status" value="1"/>
</dbReference>
<dbReference type="SMART" id="SM00369">
    <property type="entry name" value="LRR_TYP"/>
    <property type="match status" value="8"/>
</dbReference>
<dbReference type="GO" id="GO:0005525">
    <property type="term" value="F:GTP binding"/>
    <property type="evidence" value="ECO:0007669"/>
    <property type="project" value="UniProtKB-KW"/>
</dbReference>
<dbReference type="GO" id="GO:0005737">
    <property type="term" value="C:cytoplasm"/>
    <property type="evidence" value="ECO:0007669"/>
    <property type="project" value="UniProtKB-ARBA"/>
</dbReference>
<evidence type="ECO:0000256" key="8">
    <source>
        <dbReference type="ARBA" id="ARBA00022777"/>
    </source>
</evidence>
<dbReference type="InterPro" id="IPR036770">
    <property type="entry name" value="Ankyrin_rpt-contain_sf"/>
</dbReference>
<dbReference type="InterPro" id="IPR027417">
    <property type="entry name" value="P-loop_NTPase"/>
</dbReference>
<dbReference type="EC" id="2.7.11.1" evidence="2"/>
<keyword evidence="3" id="KW-0723">Serine/threonine-protein kinase</keyword>
<dbReference type="InterPro" id="IPR056593">
    <property type="entry name" value="ANK_LRRK2"/>
</dbReference>
<dbReference type="InterPro" id="IPR016024">
    <property type="entry name" value="ARM-type_fold"/>
</dbReference>
<keyword evidence="4" id="KW-0433">Leucine-rich repeat</keyword>
<evidence type="ECO:0000256" key="10">
    <source>
        <dbReference type="ARBA" id="ARBA00023134"/>
    </source>
</evidence>
<dbReference type="InterPro" id="IPR020859">
    <property type="entry name" value="ROC"/>
</dbReference>
<dbReference type="InterPro" id="IPR056602">
    <property type="entry name" value="Beta-prop_LRRK2"/>
</dbReference>
<dbReference type="GO" id="GO:0005524">
    <property type="term" value="F:ATP binding"/>
    <property type="evidence" value="ECO:0007669"/>
    <property type="project" value="UniProtKB-UniRule"/>
</dbReference>
<keyword evidence="7" id="KW-0547">Nucleotide-binding</keyword>
<evidence type="ECO:0000256" key="5">
    <source>
        <dbReference type="ARBA" id="ARBA00022679"/>
    </source>
</evidence>
<dbReference type="SMART" id="SM00364">
    <property type="entry name" value="LRR_BAC"/>
    <property type="match status" value="4"/>
</dbReference>
<keyword evidence="10" id="KW-0342">GTP-binding</keyword>
<evidence type="ECO:0000256" key="12">
    <source>
        <dbReference type="ARBA" id="ARBA00048679"/>
    </source>
</evidence>
<proteinExistence type="predicted"/>
<dbReference type="Pfam" id="PF08477">
    <property type="entry name" value="Roc"/>
    <property type="match status" value="1"/>
</dbReference>
<dbReference type="Gene3D" id="1.25.10.10">
    <property type="entry name" value="Leucine-rich Repeat Variant"/>
    <property type="match status" value="1"/>
</dbReference>
<dbReference type="PANTHER" id="PTHR48056">
    <property type="entry name" value="LRR RECEPTOR-LIKE SERINE/THREONINE-PROTEIN KINASE-RELATED"/>
    <property type="match status" value="1"/>
</dbReference>
<dbReference type="InterPro" id="IPR005225">
    <property type="entry name" value="Small_GTP-bd"/>
</dbReference>
<dbReference type="Gene3D" id="1.10.510.10">
    <property type="entry name" value="Transferase(Phosphotransferase) domain 1"/>
    <property type="match status" value="1"/>
</dbReference>
<dbReference type="Gene3D" id="1.10.10.10">
    <property type="entry name" value="Winged helix-like DNA-binding domain superfamily/Winged helix DNA-binding domain"/>
    <property type="match status" value="1"/>
</dbReference>
<dbReference type="SUPFAM" id="SSF56112">
    <property type="entry name" value="Protein kinase-like (PK-like)"/>
    <property type="match status" value="1"/>
</dbReference>
<dbReference type="SUPFAM" id="SSF52058">
    <property type="entry name" value="L domain-like"/>
    <property type="match status" value="1"/>
</dbReference>
<dbReference type="Pfam" id="PF25497">
    <property type="entry name" value="COR-B"/>
    <property type="match status" value="1"/>
</dbReference>
<dbReference type="InterPro" id="IPR008271">
    <property type="entry name" value="Ser/Thr_kinase_AS"/>
</dbReference>